<dbReference type="AlphaFoldDB" id="A0A6G9AE92"/>
<evidence type="ECO:0008006" key="4">
    <source>
        <dbReference type="Google" id="ProtNLM"/>
    </source>
</evidence>
<dbReference type="Proteomes" id="UP000500895">
    <property type="component" value="Chromosome"/>
</dbReference>
<feature type="chain" id="PRO_5042602147" description="Phosphate starvation-inducible protein PsiF" evidence="1">
    <location>
        <begin position="28"/>
        <end position="87"/>
    </location>
</feature>
<gene>
    <name evidence="2" type="ORF">HAV00_04490</name>
</gene>
<proteinExistence type="predicted"/>
<evidence type="ECO:0000313" key="2">
    <source>
        <dbReference type="EMBL" id="QIP10792.2"/>
    </source>
</evidence>
<evidence type="ECO:0000313" key="3">
    <source>
        <dbReference type="Proteomes" id="UP000500895"/>
    </source>
</evidence>
<name>A0A6G9AE92_9BRAD</name>
<dbReference type="RefSeq" id="WP_244637496.1">
    <property type="nucleotide sequence ID" value="NZ_CP050066.2"/>
</dbReference>
<dbReference type="EMBL" id="CP050066">
    <property type="protein sequence ID" value="QIP10792.2"/>
    <property type="molecule type" value="Genomic_DNA"/>
</dbReference>
<keyword evidence="1" id="KW-0732">Signal</keyword>
<accession>A0A6G9AE92</accession>
<protein>
    <recommendedName>
        <fullName evidence="4">Phosphate starvation-inducible protein PsiF</fullName>
    </recommendedName>
</protein>
<sequence>MQAGWKLKTGAAALFAATVVLPTQASAITVEVAKKCNVLLEKQFPPRQPANPAAGSAKGSGQVQREFFKKCVDNGGNVDTTTEKTDK</sequence>
<feature type="signal peptide" evidence="1">
    <location>
        <begin position="1"/>
        <end position="27"/>
    </location>
</feature>
<evidence type="ECO:0000256" key="1">
    <source>
        <dbReference type="SAM" id="SignalP"/>
    </source>
</evidence>
<organism evidence="2 3">
    <name type="scientific">Bradyrhizobium symbiodeficiens</name>
    <dbReference type="NCBI Taxonomy" id="1404367"/>
    <lineage>
        <taxon>Bacteria</taxon>
        <taxon>Pseudomonadati</taxon>
        <taxon>Pseudomonadota</taxon>
        <taxon>Alphaproteobacteria</taxon>
        <taxon>Hyphomicrobiales</taxon>
        <taxon>Nitrobacteraceae</taxon>
        <taxon>Bradyrhizobium</taxon>
    </lineage>
</organism>
<reference evidence="2 3" key="1">
    <citation type="journal article" date="2020" name="Int. J. Syst. Evol. Microbiol.">
        <title>Description and complete genome sequences of Bradyrhizobium symbiodeficiens sp. nov., a non-symbiotic bacterium associated with legumes native to Canada.</title>
        <authorList>
            <person name="Bromfield E.S.P."/>
            <person name="Cloutier S."/>
            <person name="Nguyen H.D.T."/>
        </authorList>
    </citation>
    <scope>NUCLEOTIDE SEQUENCE [LARGE SCALE GENOMIC DNA]</scope>
    <source>
        <strain evidence="2 3">101S1MB</strain>
    </source>
</reference>